<feature type="compositionally biased region" description="Basic residues" evidence="1">
    <location>
        <begin position="1"/>
        <end position="12"/>
    </location>
</feature>
<keyword evidence="2" id="KW-0378">Hydrolase</keyword>
<dbReference type="Proteomes" id="UP001551176">
    <property type="component" value="Unassembled WGS sequence"/>
</dbReference>
<dbReference type="EMBL" id="JBEYXV010000022">
    <property type="protein sequence ID" value="MEU6825766.1"/>
    <property type="molecule type" value="Genomic_DNA"/>
</dbReference>
<gene>
    <name evidence="2" type="ORF">ABZ921_34575</name>
</gene>
<dbReference type="InterPro" id="IPR003615">
    <property type="entry name" value="HNH_nuc"/>
</dbReference>
<organism evidence="2 3">
    <name type="scientific">Streptomyces atriruber</name>
    <dbReference type="NCBI Taxonomy" id="545121"/>
    <lineage>
        <taxon>Bacteria</taxon>
        <taxon>Bacillati</taxon>
        <taxon>Actinomycetota</taxon>
        <taxon>Actinomycetes</taxon>
        <taxon>Kitasatosporales</taxon>
        <taxon>Streptomycetaceae</taxon>
        <taxon>Streptomyces</taxon>
    </lineage>
</organism>
<keyword evidence="3" id="KW-1185">Reference proteome</keyword>
<protein>
    <submittedName>
        <fullName evidence="2">HNH endonuclease signature motif containing protein</fullName>
    </submittedName>
</protein>
<comment type="caution">
    <text evidence="2">The sequence shown here is derived from an EMBL/GenBank/DDBJ whole genome shotgun (WGS) entry which is preliminary data.</text>
</comment>
<dbReference type="RefSeq" id="WP_359356480.1">
    <property type="nucleotide sequence ID" value="NZ_JBEYXV010000022.1"/>
</dbReference>
<evidence type="ECO:0000313" key="3">
    <source>
        <dbReference type="Proteomes" id="UP001551176"/>
    </source>
</evidence>
<accession>A0ABV3BXP3</accession>
<feature type="region of interest" description="Disordered" evidence="1">
    <location>
        <begin position="338"/>
        <end position="357"/>
    </location>
</feature>
<evidence type="ECO:0000256" key="1">
    <source>
        <dbReference type="SAM" id="MobiDB-lite"/>
    </source>
</evidence>
<keyword evidence="2" id="KW-0255">Endonuclease</keyword>
<dbReference type="CDD" id="cd00085">
    <property type="entry name" value="HNHc"/>
    <property type="match status" value="1"/>
</dbReference>
<dbReference type="GO" id="GO:0004519">
    <property type="term" value="F:endonuclease activity"/>
    <property type="evidence" value="ECO:0007669"/>
    <property type="project" value="UniProtKB-KW"/>
</dbReference>
<feature type="region of interest" description="Disordered" evidence="1">
    <location>
        <begin position="1"/>
        <end position="24"/>
    </location>
</feature>
<keyword evidence="2" id="KW-0540">Nuclease</keyword>
<proteinExistence type="predicted"/>
<evidence type="ECO:0000313" key="2">
    <source>
        <dbReference type="EMBL" id="MEU6825766.1"/>
    </source>
</evidence>
<name>A0ABV3BXP3_9ACTN</name>
<sequence>MPKKKQRSRKSQKASSSGSRRPAQEKAVLLYHDMAVYENFERCARRVFEVLRNAERQMPGKPRHLFLRVQGHRNDAGGFDHDAMEIIRNFAMEFLLPYLTRLTTPFHTLGNNHPQRNDVPEELQISYPDDSGDPENPNAGAGFWYDVDLLPLRPRGSTENDRKTAPKLAAIADYLGMDPACLVCWGTPVERAHAVPSSLGGSMDVRNFALLCPDHHRQAPDIADAEAFWAWVDYAEIRDSGSKWNGAAPDVQEWVRAHGGRTEPKDRGEMEFLAAVRFELQHLYGWADADFEGMSWDLLQEYHQVLDAATGRHFGVEKKVATHAWAYHIARRRLAKRRGETGPMPSDHPWTGIWPVP</sequence>
<reference evidence="2 3" key="1">
    <citation type="submission" date="2024-06" db="EMBL/GenBank/DDBJ databases">
        <title>The Natural Products Discovery Center: Release of the First 8490 Sequenced Strains for Exploring Actinobacteria Biosynthetic Diversity.</title>
        <authorList>
            <person name="Kalkreuter E."/>
            <person name="Kautsar S.A."/>
            <person name="Yang D."/>
            <person name="Bader C.D."/>
            <person name="Teijaro C.N."/>
            <person name="Fluegel L."/>
            <person name="Davis C.M."/>
            <person name="Simpson J.R."/>
            <person name="Lauterbach L."/>
            <person name="Steele A.D."/>
            <person name="Gui C."/>
            <person name="Meng S."/>
            <person name="Li G."/>
            <person name="Viehrig K."/>
            <person name="Ye F."/>
            <person name="Su P."/>
            <person name="Kiefer A.F."/>
            <person name="Nichols A."/>
            <person name="Cepeda A.J."/>
            <person name="Yan W."/>
            <person name="Fan B."/>
            <person name="Jiang Y."/>
            <person name="Adhikari A."/>
            <person name="Zheng C.-J."/>
            <person name="Schuster L."/>
            <person name="Cowan T.M."/>
            <person name="Smanski M.J."/>
            <person name="Chevrette M.G."/>
            <person name="De Carvalho L.P.S."/>
            <person name="Shen B."/>
        </authorList>
    </citation>
    <scope>NUCLEOTIDE SEQUENCE [LARGE SCALE GENOMIC DNA]</scope>
    <source>
        <strain evidence="2 3">NPDC046838</strain>
    </source>
</reference>